<dbReference type="KEGG" id="wna:KA717_02890"/>
<proteinExistence type="predicted"/>
<dbReference type="EMBL" id="CP073041">
    <property type="protein sequence ID" value="UXE61892.1"/>
    <property type="molecule type" value="Genomic_DNA"/>
</dbReference>
<dbReference type="AlphaFoldDB" id="A0A977KXW2"/>
<protein>
    <submittedName>
        <fullName evidence="1">Uncharacterized protein</fullName>
    </submittedName>
</protein>
<gene>
    <name evidence="1" type="ORF">KA717_02890</name>
</gene>
<reference evidence="1" key="1">
    <citation type="submission" date="2021-04" db="EMBL/GenBank/DDBJ databases">
        <title>Genome sequence of Woronichinia naegeliana from Washington state freshwater lake bloom.</title>
        <authorList>
            <person name="Dreher T.W."/>
        </authorList>
    </citation>
    <scope>NUCLEOTIDE SEQUENCE</scope>
    <source>
        <strain evidence="1">WA131</strain>
    </source>
</reference>
<accession>A0A977KXW2</accession>
<dbReference type="Proteomes" id="UP001065613">
    <property type="component" value="Chromosome"/>
</dbReference>
<sequence>MDEARLQAYLNLIEQLLACADDEELNNILQANQELIDPEFLQVMENYATWLEQQGNNNPAAWLRNMAQQLGQYFKPQAGSMKKYQEFLLEVLQAKEESNDPAVVYPILERRQNLLDDTFAKLLQQWGRNVFSQGKAEKVAGTTEVIQKFTLGF</sequence>
<name>A0A977KXW2_9CYAN</name>
<evidence type="ECO:0000313" key="1">
    <source>
        <dbReference type="EMBL" id="UXE61892.1"/>
    </source>
</evidence>
<organism evidence="1">
    <name type="scientific">Woronichinia naegeliana WA131</name>
    <dbReference type="NCBI Taxonomy" id="2824559"/>
    <lineage>
        <taxon>Bacteria</taxon>
        <taxon>Bacillati</taxon>
        <taxon>Cyanobacteriota</taxon>
        <taxon>Cyanophyceae</taxon>
        <taxon>Synechococcales</taxon>
        <taxon>Coelosphaeriaceae</taxon>
        <taxon>Woronichinia</taxon>
    </lineage>
</organism>